<accession>A0A143BQC8</accession>
<sequence length="437" mass="48215">MHSPVGTRTPAPQRATLALVGGTLIDGHGGAPIPNSVILVDGTRIVAVGRVGTLAVPAGATVISTEGQYILPGLWDMHVHVMLVGHANYAHWDSVSPPEWERSIIPAAAKQSVMAGVTSIRDLGGPLEQILAVRNRIDRGELVGATIYTSGPFLQHAPYPGTEQFRWGISGVADARAKVKKLADAGVNVIKLIDQDQMTKDEIRAVVDEAHARKLPVVAHAHRPEEVRLGLEMGVDDFEHTGMQAAPMYPEDVMRALAERTAQGAKGPLWWTPTIDVLTNYTRRRDDDEYLDDPRWYQYLPEGIVRDIRASLRRMDTLQYYRLVPDRGPTLQTKFRQLARSGARLLIGTDAGVPGNFHGYATAEEMITWVRQYQMDPMETIRAATFWPAMSLGLQDKVGTVSVGKTADIITVRENPLTTMETLRHVQMVIKHGKRVK</sequence>
<dbReference type="STRING" id="1379270.GEMMAAP_10805"/>
<proteinExistence type="predicted"/>
<dbReference type="Pfam" id="PF01979">
    <property type="entry name" value="Amidohydro_1"/>
    <property type="match status" value="1"/>
</dbReference>
<reference evidence="2 3" key="1">
    <citation type="journal article" date="2014" name="Proc. Natl. Acad. Sci. U.S.A.">
        <title>Functional type 2 photosynthetic reaction centers found in the rare bacterial phylum Gemmatimonadetes.</title>
        <authorList>
            <person name="Zeng Y."/>
            <person name="Feng F."/>
            <person name="Medova H."/>
            <person name="Dean J."/>
            <person name="Koblizek M."/>
        </authorList>
    </citation>
    <scope>NUCLEOTIDE SEQUENCE [LARGE SCALE GENOMIC DNA]</scope>
    <source>
        <strain evidence="2 3">AP64</strain>
    </source>
</reference>
<dbReference type="PANTHER" id="PTHR43135:SF3">
    <property type="entry name" value="ALPHA-D-RIBOSE 1-METHYLPHOSPHONATE 5-TRIPHOSPHATE DIPHOSPHATASE"/>
    <property type="match status" value="1"/>
</dbReference>
<gene>
    <name evidence="2" type="ORF">GEMMAAP_10805</name>
</gene>
<keyword evidence="3" id="KW-1185">Reference proteome</keyword>
<dbReference type="eggNOG" id="COG1228">
    <property type="taxonomic scope" value="Bacteria"/>
</dbReference>
<reference evidence="2 3" key="2">
    <citation type="journal article" date="2016" name="Environ. Microbiol. Rep.">
        <title>Metagenomic evidence for the presence of phototrophic Gemmatimonadetes bacteria in diverse environments.</title>
        <authorList>
            <person name="Zeng Y."/>
            <person name="Baumbach J."/>
            <person name="Barbosa E.G."/>
            <person name="Azevedo V."/>
            <person name="Zhang C."/>
            <person name="Koblizek M."/>
        </authorList>
    </citation>
    <scope>NUCLEOTIDE SEQUENCE [LARGE SCALE GENOMIC DNA]</scope>
    <source>
        <strain evidence="2 3">AP64</strain>
    </source>
</reference>
<organism evidence="2 3">
    <name type="scientific">Gemmatimonas phototrophica</name>
    <dbReference type="NCBI Taxonomy" id="1379270"/>
    <lineage>
        <taxon>Bacteria</taxon>
        <taxon>Pseudomonadati</taxon>
        <taxon>Gemmatimonadota</taxon>
        <taxon>Gemmatimonadia</taxon>
        <taxon>Gemmatimonadales</taxon>
        <taxon>Gemmatimonadaceae</taxon>
        <taxon>Gemmatimonas</taxon>
    </lineage>
</organism>
<dbReference type="PANTHER" id="PTHR43135">
    <property type="entry name" value="ALPHA-D-RIBOSE 1-METHYLPHOSPHONATE 5-TRIPHOSPHATE DIPHOSPHATASE"/>
    <property type="match status" value="1"/>
</dbReference>
<dbReference type="InterPro" id="IPR011059">
    <property type="entry name" value="Metal-dep_hydrolase_composite"/>
</dbReference>
<name>A0A143BQC8_9BACT</name>
<dbReference type="InterPro" id="IPR006680">
    <property type="entry name" value="Amidohydro-rel"/>
</dbReference>
<dbReference type="InterPro" id="IPR051781">
    <property type="entry name" value="Metallo-dep_Hydrolase"/>
</dbReference>
<evidence type="ECO:0000259" key="1">
    <source>
        <dbReference type="Pfam" id="PF01979"/>
    </source>
</evidence>
<dbReference type="AlphaFoldDB" id="A0A143BQC8"/>
<feature type="domain" description="Amidohydrolase-related" evidence="1">
    <location>
        <begin position="69"/>
        <end position="436"/>
    </location>
</feature>
<dbReference type="EMBL" id="CP011454">
    <property type="protein sequence ID" value="AMW06765.1"/>
    <property type="molecule type" value="Genomic_DNA"/>
</dbReference>
<dbReference type="Gene3D" id="3.20.20.140">
    <property type="entry name" value="Metal-dependent hydrolases"/>
    <property type="match status" value="1"/>
</dbReference>
<evidence type="ECO:0000313" key="2">
    <source>
        <dbReference type="EMBL" id="AMW06765.1"/>
    </source>
</evidence>
<dbReference type="Proteomes" id="UP000076404">
    <property type="component" value="Chromosome"/>
</dbReference>
<dbReference type="Gene3D" id="2.30.40.10">
    <property type="entry name" value="Urease, subunit C, domain 1"/>
    <property type="match status" value="1"/>
</dbReference>
<dbReference type="GO" id="GO:0016810">
    <property type="term" value="F:hydrolase activity, acting on carbon-nitrogen (but not peptide) bonds"/>
    <property type="evidence" value="ECO:0007669"/>
    <property type="project" value="InterPro"/>
</dbReference>
<dbReference type="InterPro" id="IPR032466">
    <property type="entry name" value="Metal_Hydrolase"/>
</dbReference>
<protein>
    <submittedName>
        <fullName evidence="2">Xaa-Pro dipeptidase</fullName>
    </submittedName>
</protein>
<dbReference type="SUPFAM" id="SSF51556">
    <property type="entry name" value="Metallo-dependent hydrolases"/>
    <property type="match status" value="1"/>
</dbReference>
<evidence type="ECO:0000313" key="3">
    <source>
        <dbReference type="Proteomes" id="UP000076404"/>
    </source>
</evidence>
<dbReference type="KEGG" id="gph:GEMMAAP_10805"/>
<dbReference type="SUPFAM" id="SSF51338">
    <property type="entry name" value="Composite domain of metallo-dependent hydrolases"/>
    <property type="match status" value="1"/>
</dbReference>